<gene>
    <name evidence="1" type="ORF">IHE50_00680</name>
</gene>
<name>A0A8T3V0G7_9ARCH</name>
<protein>
    <submittedName>
        <fullName evidence="1">Uncharacterized protein</fullName>
    </submittedName>
</protein>
<dbReference type="AlphaFoldDB" id="A0A8T3V0G7"/>
<evidence type="ECO:0000313" key="1">
    <source>
        <dbReference type="EMBL" id="MBE5727918.1"/>
    </source>
</evidence>
<sequence>MPYVAREDREKLDEVIDEVVKDLVNKLKSASTPAELSTFYRQTFTGINKTIYKLLTKELVELKTSEEKLAGRIYELDRHYGYDAAFNGELNYSTTRIIQLTPKKMVEQGIWKEELRYWIYSQTVGALMRAQDDIKEIAASIDKKDNDWIFDGFVGVLEDVKDEYKRRVNTAYEAVQIKKSGDCYDTPYHTELVDVKDKDGNVVGWQEVMKDYRHK</sequence>
<dbReference type="Proteomes" id="UP000763484">
    <property type="component" value="Unassembled WGS sequence"/>
</dbReference>
<dbReference type="Pfam" id="PF21840">
    <property type="entry name" value="DUF6899"/>
    <property type="match status" value="1"/>
</dbReference>
<dbReference type="InterPro" id="IPR054194">
    <property type="entry name" value="DUF6899"/>
</dbReference>
<reference evidence="1 2" key="1">
    <citation type="submission" date="2020-09" db="EMBL/GenBank/DDBJ databases">
        <title>Genomic characterization of a novel Parvarchaeota family in acid mine drainage sediments.</title>
        <authorList>
            <person name="Luo Z.-H."/>
        </authorList>
    </citation>
    <scope>NUCLEOTIDE SEQUENCE [LARGE SCALE GENOMIC DNA]</scope>
    <source>
        <strain evidence="1">TL1-5_bins.178</strain>
    </source>
</reference>
<accession>A0A8T3V0G7</accession>
<proteinExistence type="predicted"/>
<organism evidence="1 2">
    <name type="scientific">Candidatus Acidifodinimicrobium mancum</name>
    <dbReference type="NCBI Taxonomy" id="2898728"/>
    <lineage>
        <taxon>Archaea</taxon>
        <taxon>Candidatus Parvarchaeota</taxon>
        <taxon>Candidatus Acidifodinimicrobiaceae</taxon>
        <taxon>Candidatus Acidifodinimicrobium</taxon>
    </lineage>
</organism>
<dbReference type="EMBL" id="JADFAQ010000014">
    <property type="protein sequence ID" value="MBE5727918.1"/>
    <property type="molecule type" value="Genomic_DNA"/>
</dbReference>
<comment type="caution">
    <text evidence="1">The sequence shown here is derived from an EMBL/GenBank/DDBJ whole genome shotgun (WGS) entry which is preliminary data.</text>
</comment>
<evidence type="ECO:0000313" key="2">
    <source>
        <dbReference type="Proteomes" id="UP000763484"/>
    </source>
</evidence>